<dbReference type="EMBL" id="JAAALK010000081">
    <property type="protein sequence ID" value="KAG8089057.1"/>
    <property type="molecule type" value="Genomic_DNA"/>
</dbReference>
<organism evidence="1 2">
    <name type="scientific">Zizania palustris</name>
    <name type="common">Northern wild rice</name>
    <dbReference type="NCBI Taxonomy" id="103762"/>
    <lineage>
        <taxon>Eukaryota</taxon>
        <taxon>Viridiplantae</taxon>
        <taxon>Streptophyta</taxon>
        <taxon>Embryophyta</taxon>
        <taxon>Tracheophyta</taxon>
        <taxon>Spermatophyta</taxon>
        <taxon>Magnoliopsida</taxon>
        <taxon>Liliopsida</taxon>
        <taxon>Poales</taxon>
        <taxon>Poaceae</taxon>
        <taxon>BOP clade</taxon>
        <taxon>Oryzoideae</taxon>
        <taxon>Oryzeae</taxon>
        <taxon>Zizaniinae</taxon>
        <taxon>Zizania</taxon>
    </lineage>
</organism>
<comment type="caution">
    <text evidence="1">The sequence shown here is derived from an EMBL/GenBank/DDBJ whole genome shotgun (WGS) entry which is preliminary data.</text>
</comment>
<reference evidence="1" key="2">
    <citation type="submission" date="2021-02" db="EMBL/GenBank/DDBJ databases">
        <authorList>
            <person name="Kimball J.A."/>
            <person name="Haas M.W."/>
            <person name="Macchietto M."/>
            <person name="Kono T."/>
            <person name="Duquette J."/>
            <person name="Shao M."/>
        </authorList>
    </citation>
    <scope>NUCLEOTIDE SEQUENCE</scope>
    <source>
        <tissue evidence="1">Fresh leaf tissue</tissue>
    </source>
</reference>
<proteinExistence type="predicted"/>
<sequence>MAATSQCTDSYITVFFYSHVLSDRDAMMQRHPLPLEAYKYRHPLVFLLNSRGKKPRSQEQSFELPPSALEFRDLEIARWEEEGS</sequence>
<gene>
    <name evidence="1" type="ORF">GUJ93_ZPchr0011g28439</name>
</gene>
<name>A0A8J5WIP4_ZIZPA</name>
<evidence type="ECO:0000313" key="2">
    <source>
        <dbReference type="Proteomes" id="UP000729402"/>
    </source>
</evidence>
<dbReference type="Proteomes" id="UP000729402">
    <property type="component" value="Unassembled WGS sequence"/>
</dbReference>
<evidence type="ECO:0000313" key="1">
    <source>
        <dbReference type="EMBL" id="KAG8089057.1"/>
    </source>
</evidence>
<protein>
    <submittedName>
        <fullName evidence="1">Uncharacterized protein</fullName>
    </submittedName>
</protein>
<reference evidence="1" key="1">
    <citation type="journal article" date="2021" name="bioRxiv">
        <title>Whole Genome Assembly and Annotation of Northern Wild Rice, Zizania palustris L., Supports a Whole Genome Duplication in the Zizania Genus.</title>
        <authorList>
            <person name="Haas M."/>
            <person name="Kono T."/>
            <person name="Macchietto M."/>
            <person name="Millas R."/>
            <person name="McGilp L."/>
            <person name="Shao M."/>
            <person name="Duquette J."/>
            <person name="Hirsch C.N."/>
            <person name="Kimball J."/>
        </authorList>
    </citation>
    <scope>NUCLEOTIDE SEQUENCE</scope>
    <source>
        <tissue evidence="1">Fresh leaf tissue</tissue>
    </source>
</reference>
<keyword evidence="2" id="KW-1185">Reference proteome</keyword>
<accession>A0A8J5WIP4</accession>
<dbReference type="AlphaFoldDB" id="A0A8J5WIP4"/>